<dbReference type="GO" id="GO:0004888">
    <property type="term" value="F:transmembrane signaling receptor activity"/>
    <property type="evidence" value="ECO:0007669"/>
    <property type="project" value="InterPro"/>
</dbReference>
<evidence type="ECO:0000256" key="2">
    <source>
        <dbReference type="ARBA" id="ARBA00022519"/>
    </source>
</evidence>
<dbReference type="GO" id="GO:0019825">
    <property type="term" value="F:oxygen binding"/>
    <property type="evidence" value="ECO:0007669"/>
    <property type="project" value="InterPro"/>
</dbReference>
<dbReference type="Pfam" id="PF11563">
    <property type="entry name" value="Protoglobin"/>
    <property type="match status" value="1"/>
</dbReference>
<protein>
    <recommendedName>
        <fullName evidence="12">Chemotaxis protein</fullName>
    </recommendedName>
</protein>
<keyword evidence="6" id="KW-0175">Coiled coil</keyword>
<dbReference type="PROSITE" id="PS50111">
    <property type="entry name" value="CHEMOTAXIS_TRANSDUC_2"/>
    <property type="match status" value="1"/>
</dbReference>
<dbReference type="PRINTS" id="PR00260">
    <property type="entry name" value="CHEMTRNSDUCR"/>
</dbReference>
<evidence type="ECO:0000313" key="11">
    <source>
        <dbReference type="Proteomes" id="UP000188879"/>
    </source>
</evidence>
<gene>
    <name evidence="10" type="ORF">BKE38_00600</name>
</gene>
<dbReference type="SUPFAM" id="SSF46458">
    <property type="entry name" value="Globin-like"/>
    <property type="match status" value="1"/>
</dbReference>
<evidence type="ECO:0000256" key="1">
    <source>
        <dbReference type="ARBA" id="ARBA00004429"/>
    </source>
</evidence>
<organism evidence="10 11">
    <name type="scientific">Teichococcus deserti</name>
    <dbReference type="NCBI Taxonomy" id="1817963"/>
    <lineage>
        <taxon>Bacteria</taxon>
        <taxon>Pseudomonadati</taxon>
        <taxon>Pseudomonadota</taxon>
        <taxon>Alphaproteobacteria</taxon>
        <taxon>Acetobacterales</taxon>
        <taxon>Roseomonadaceae</taxon>
        <taxon>Roseomonas</taxon>
    </lineage>
</organism>
<evidence type="ECO:0000259" key="8">
    <source>
        <dbReference type="PROSITE" id="PS50111"/>
    </source>
</evidence>
<dbReference type="PROSITE" id="PS50192">
    <property type="entry name" value="T_SNARE"/>
    <property type="match status" value="1"/>
</dbReference>
<keyword evidence="2" id="KW-1003">Cell membrane</keyword>
<dbReference type="InterPro" id="IPR004090">
    <property type="entry name" value="Chemotax_Me-accpt_rcpt"/>
</dbReference>
<evidence type="ECO:0000259" key="9">
    <source>
        <dbReference type="PROSITE" id="PS50192"/>
    </source>
</evidence>
<dbReference type="InterPro" id="IPR009050">
    <property type="entry name" value="Globin-like_sf"/>
</dbReference>
<proteinExistence type="inferred from homology"/>
<dbReference type="GO" id="GO:0020037">
    <property type="term" value="F:heme binding"/>
    <property type="evidence" value="ECO:0007669"/>
    <property type="project" value="InterPro"/>
</dbReference>
<evidence type="ECO:0000256" key="5">
    <source>
        <dbReference type="PROSITE-ProRule" id="PRU00284"/>
    </source>
</evidence>
<sequence>MASHDISDRLRFLGIDAATRSALAEFLPVIQRELPGVLKAFYAHLAAWPELARMFDGPAATARAEKAQGDHWMKLFSGRFDEAYSESVRRIGLMHSRIGLEPRFYIGGYAFILNLLYGAACRAYASRMNPAAAQAKTAALLRALNQAVMLDMDLAISIYLDENKNVFNRKIGGLSESFESRVGPLVGEVASQAAALKGAAETMTATARQTAQQAGIVASAAREASGGVNTVAAAAEQLSSSVDEISRQVAHSSAMTQQAVETTHRTDGFVRALATGAQKIGEVVGLIDTVAAQTNLLALNATIEAARAGEAGKGFAVVASEVKSLAGQTRSATEVIGQQVNEMQAATRDVVEAIGGITAAISELNKVATAIAAAVEQQGAATREISRSVQETAAGTRQVTDNIARVGEGVHETGEAAAEALRVAENQERQAANLRNEVAAFVSQIRAA</sequence>
<dbReference type="RefSeq" id="WP_076955435.1">
    <property type="nucleotide sequence ID" value="NZ_MLCO01000005.1"/>
</dbReference>
<evidence type="ECO:0000256" key="4">
    <source>
        <dbReference type="ARBA" id="ARBA00029447"/>
    </source>
</evidence>
<dbReference type="PANTHER" id="PTHR32089">
    <property type="entry name" value="METHYL-ACCEPTING CHEMOTAXIS PROTEIN MCPB"/>
    <property type="match status" value="1"/>
</dbReference>
<evidence type="ECO:0000313" key="10">
    <source>
        <dbReference type="EMBL" id="ONG58975.1"/>
    </source>
</evidence>
<dbReference type="Gene3D" id="1.10.287.950">
    <property type="entry name" value="Methyl-accepting chemotaxis protein"/>
    <property type="match status" value="1"/>
</dbReference>
<dbReference type="EMBL" id="MLCO01000005">
    <property type="protein sequence ID" value="ONG58975.1"/>
    <property type="molecule type" value="Genomic_DNA"/>
</dbReference>
<keyword evidence="7" id="KW-1133">Transmembrane helix</keyword>
<comment type="subcellular location">
    <subcellularLocation>
        <location evidence="1">Cell inner membrane</location>
        <topology evidence="1">Multi-pass membrane protein</topology>
    </subcellularLocation>
</comment>
<dbReference type="SMART" id="SM00283">
    <property type="entry name" value="MA"/>
    <property type="match status" value="1"/>
</dbReference>
<feature type="domain" description="T-SNARE coiled-coil homology" evidence="9">
    <location>
        <begin position="344"/>
        <end position="406"/>
    </location>
</feature>
<keyword evidence="2" id="KW-0997">Cell inner membrane</keyword>
<dbReference type="SUPFAM" id="SSF58104">
    <property type="entry name" value="Methyl-accepting chemotaxis protein (MCP) signaling domain"/>
    <property type="match status" value="1"/>
</dbReference>
<dbReference type="AlphaFoldDB" id="A0A1V2H8G2"/>
<feature type="coiled-coil region" evidence="6">
    <location>
        <begin position="417"/>
        <end position="444"/>
    </location>
</feature>
<dbReference type="CDD" id="cd01068">
    <property type="entry name" value="globin_sensor"/>
    <property type="match status" value="1"/>
</dbReference>
<accession>A0A1V2H8G2</accession>
<keyword evidence="7" id="KW-0472">Membrane</keyword>
<reference evidence="10 11" key="1">
    <citation type="submission" date="2016-10" db="EMBL/GenBank/DDBJ databases">
        <title>Draft Genome sequence of Roseomonas sp. strain M3.</title>
        <authorList>
            <person name="Subhash Y."/>
            <person name="Lee S."/>
        </authorList>
    </citation>
    <scope>NUCLEOTIDE SEQUENCE [LARGE SCALE GENOMIC DNA]</scope>
    <source>
        <strain evidence="10 11">M3</strain>
    </source>
</reference>
<dbReference type="InterPro" id="IPR012292">
    <property type="entry name" value="Globin/Proto"/>
</dbReference>
<evidence type="ECO:0000256" key="7">
    <source>
        <dbReference type="SAM" id="Phobius"/>
    </source>
</evidence>
<comment type="similarity">
    <text evidence="4">Belongs to the methyl-accepting chemotaxis (MCP) protein family.</text>
</comment>
<feature type="domain" description="Methyl-accepting transducer" evidence="8">
    <location>
        <begin position="192"/>
        <end position="418"/>
    </location>
</feature>
<dbReference type="InterPro" id="IPR044398">
    <property type="entry name" value="Globin-sensor_dom"/>
</dbReference>
<dbReference type="InterPro" id="IPR039379">
    <property type="entry name" value="Protoglobin_sensor_dom"/>
</dbReference>
<evidence type="ECO:0000256" key="3">
    <source>
        <dbReference type="ARBA" id="ARBA00023224"/>
    </source>
</evidence>
<name>A0A1V2H8G2_9PROT</name>
<dbReference type="GO" id="GO:0006935">
    <property type="term" value="P:chemotaxis"/>
    <property type="evidence" value="ECO:0007669"/>
    <property type="project" value="InterPro"/>
</dbReference>
<dbReference type="Gene3D" id="1.10.490.10">
    <property type="entry name" value="Globins"/>
    <property type="match status" value="1"/>
</dbReference>
<keyword evidence="3 5" id="KW-0807">Transducer</keyword>
<keyword evidence="7" id="KW-0812">Transmembrane</keyword>
<dbReference type="Proteomes" id="UP000188879">
    <property type="component" value="Unassembled WGS sequence"/>
</dbReference>
<dbReference type="InterPro" id="IPR004089">
    <property type="entry name" value="MCPsignal_dom"/>
</dbReference>
<dbReference type="GO" id="GO:0005886">
    <property type="term" value="C:plasma membrane"/>
    <property type="evidence" value="ECO:0007669"/>
    <property type="project" value="UniProtKB-SubCell"/>
</dbReference>
<keyword evidence="11" id="KW-1185">Reference proteome</keyword>
<dbReference type="GO" id="GO:0007165">
    <property type="term" value="P:signal transduction"/>
    <property type="evidence" value="ECO:0007669"/>
    <property type="project" value="UniProtKB-KW"/>
</dbReference>
<feature type="transmembrane region" description="Helical" evidence="7">
    <location>
        <begin position="104"/>
        <end position="125"/>
    </location>
</feature>
<dbReference type="PANTHER" id="PTHR32089:SF112">
    <property type="entry name" value="LYSOZYME-LIKE PROTEIN-RELATED"/>
    <property type="match status" value="1"/>
</dbReference>
<dbReference type="OrthoDB" id="266313at2"/>
<comment type="caution">
    <text evidence="10">The sequence shown here is derived from an EMBL/GenBank/DDBJ whole genome shotgun (WGS) entry which is preliminary data.</text>
</comment>
<dbReference type="InterPro" id="IPR000727">
    <property type="entry name" value="T_SNARE_dom"/>
</dbReference>
<evidence type="ECO:0000256" key="6">
    <source>
        <dbReference type="SAM" id="Coils"/>
    </source>
</evidence>
<evidence type="ECO:0008006" key="12">
    <source>
        <dbReference type="Google" id="ProtNLM"/>
    </source>
</evidence>
<dbReference type="Pfam" id="PF00015">
    <property type="entry name" value="MCPsignal"/>
    <property type="match status" value="1"/>
</dbReference>